<dbReference type="Proteomes" id="UP000244893">
    <property type="component" value="Unassembled WGS sequence"/>
</dbReference>
<dbReference type="Gene3D" id="3.40.50.1820">
    <property type="entry name" value="alpha/beta hydrolase"/>
    <property type="match status" value="1"/>
</dbReference>
<evidence type="ECO:0000313" key="5">
    <source>
        <dbReference type="EMBL" id="PVZ95979.1"/>
    </source>
</evidence>
<dbReference type="Pfam" id="PF05448">
    <property type="entry name" value="AXE1"/>
    <property type="match status" value="1"/>
</dbReference>
<keyword evidence="6" id="KW-1185">Reference proteome</keyword>
<evidence type="ECO:0000256" key="2">
    <source>
        <dbReference type="PIRSR" id="PIRSR639069-2"/>
    </source>
</evidence>
<dbReference type="InterPro" id="IPR039069">
    <property type="entry name" value="CE7"/>
</dbReference>
<dbReference type="SUPFAM" id="SSF53474">
    <property type="entry name" value="alpha/beta-Hydrolases"/>
    <property type="match status" value="1"/>
</dbReference>
<sequence length="320" mass="34564">MFTDLPEDELRRYRSPQTAPDDFDEFWARTLTESQDRWFAPRVVPVETGLTAIEVFDVTFAGFGGQEIKAWLRVPAGSTGPLPAVVEYIGYGGGRGRAIESLTWAAAGYAHLQMDSRGQGSTWSVGDTPDDSASSPQIPGFLTRGISSPDSFYYRRLMTDAVLAVDAARALEQVDGSRVAVLGGSQGGGLALAAAALQTDLRVAVAYVPFLCDFPRATVITNANPYHEVVSYLATHRDHVDLVYRTLSYFDGVNFAARSKTPVRMSAALMDEICPPSTVFAAFNAYAGEKEITVWPYNGHEGGGIDSAAETLAVFKELLG</sequence>
<dbReference type="GO" id="GO:0052689">
    <property type="term" value="F:carboxylic ester hydrolase activity"/>
    <property type="evidence" value="ECO:0007669"/>
    <property type="project" value="TreeGrafter"/>
</dbReference>
<dbReference type="EMBL" id="QEOP01000001">
    <property type="protein sequence ID" value="PVZ95979.1"/>
    <property type="molecule type" value="Genomic_DNA"/>
</dbReference>
<organism evidence="5 6">
    <name type="scientific">Amnibacterium flavum</name>
    <dbReference type="NCBI Taxonomy" id="2173173"/>
    <lineage>
        <taxon>Bacteria</taxon>
        <taxon>Bacillati</taxon>
        <taxon>Actinomycetota</taxon>
        <taxon>Actinomycetes</taxon>
        <taxon>Micrococcales</taxon>
        <taxon>Microbacteriaceae</taxon>
        <taxon>Amnibacterium</taxon>
    </lineage>
</organism>
<feature type="active site" description="Charge relay system" evidence="1">
    <location>
        <position position="300"/>
    </location>
</feature>
<feature type="region of interest" description="Disordered" evidence="3">
    <location>
        <begin position="120"/>
        <end position="140"/>
    </location>
</feature>
<evidence type="ECO:0000259" key="4">
    <source>
        <dbReference type="Pfam" id="PF05448"/>
    </source>
</evidence>
<dbReference type="RefSeq" id="WP_116755713.1">
    <property type="nucleotide sequence ID" value="NZ_JBHUEX010000001.1"/>
</dbReference>
<proteinExistence type="predicted"/>
<feature type="binding site" evidence="2">
    <location>
        <position position="91"/>
    </location>
    <ligand>
        <name>substrate</name>
    </ligand>
</feature>
<evidence type="ECO:0000313" key="6">
    <source>
        <dbReference type="Proteomes" id="UP000244893"/>
    </source>
</evidence>
<feature type="active site" description="Charge relay system" evidence="1">
    <location>
        <position position="271"/>
    </location>
</feature>
<dbReference type="PANTHER" id="PTHR40111:SF1">
    <property type="entry name" value="CEPHALOSPORIN-C DEACETYLASE"/>
    <property type="match status" value="1"/>
</dbReference>
<dbReference type="PANTHER" id="PTHR40111">
    <property type="entry name" value="CEPHALOSPORIN-C DEACETYLASE"/>
    <property type="match status" value="1"/>
</dbReference>
<accession>A0A2V1HXD8</accession>
<protein>
    <submittedName>
        <fullName evidence="5">Acetylesterase</fullName>
    </submittedName>
</protein>
<name>A0A2V1HXD8_9MICO</name>
<reference evidence="5 6" key="1">
    <citation type="submission" date="2018-05" db="EMBL/GenBank/DDBJ databases">
        <title>Amnibacterium sp. M8JJ-5, whole genome shotgun sequence.</title>
        <authorList>
            <person name="Tuo L."/>
        </authorList>
    </citation>
    <scope>NUCLEOTIDE SEQUENCE [LARGE SCALE GENOMIC DNA]</scope>
    <source>
        <strain evidence="5 6">M8JJ-5</strain>
    </source>
</reference>
<gene>
    <name evidence="5" type="ORF">DDQ50_05870</name>
</gene>
<evidence type="ECO:0000256" key="1">
    <source>
        <dbReference type="PIRSR" id="PIRSR639069-1"/>
    </source>
</evidence>
<dbReference type="InterPro" id="IPR008391">
    <property type="entry name" value="AXE1_dom"/>
</dbReference>
<feature type="compositionally biased region" description="Polar residues" evidence="3">
    <location>
        <begin position="120"/>
        <end position="137"/>
    </location>
</feature>
<dbReference type="OrthoDB" id="9770528at2"/>
<dbReference type="GO" id="GO:0005976">
    <property type="term" value="P:polysaccharide metabolic process"/>
    <property type="evidence" value="ECO:0007669"/>
    <property type="project" value="TreeGrafter"/>
</dbReference>
<dbReference type="AlphaFoldDB" id="A0A2V1HXD8"/>
<evidence type="ECO:0000256" key="3">
    <source>
        <dbReference type="SAM" id="MobiDB-lite"/>
    </source>
</evidence>
<feature type="domain" description="Acetyl xylan esterase" evidence="4">
    <location>
        <begin position="2"/>
        <end position="305"/>
    </location>
</feature>
<comment type="caution">
    <text evidence="5">The sequence shown here is derived from an EMBL/GenBank/DDBJ whole genome shotgun (WGS) entry which is preliminary data.</text>
</comment>
<feature type="active site" description="Nucleophile" evidence="1">
    <location>
        <position position="185"/>
    </location>
</feature>
<dbReference type="InterPro" id="IPR029058">
    <property type="entry name" value="AB_hydrolase_fold"/>
</dbReference>